<evidence type="ECO:0000256" key="2">
    <source>
        <dbReference type="SAM" id="Phobius"/>
    </source>
</evidence>
<evidence type="ECO:0000313" key="5">
    <source>
        <dbReference type="Proteomes" id="UP000184699"/>
    </source>
</evidence>
<dbReference type="PANTHER" id="PTHR37813">
    <property type="entry name" value="FELS-2 PROPHAGE PROTEIN"/>
    <property type="match status" value="1"/>
</dbReference>
<dbReference type="PANTHER" id="PTHR37813:SF1">
    <property type="entry name" value="FELS-2 PROPHAGE PROTEIN"/>
    <property type="match status" value="1"/>
</dbReference>
<feature type="transmembrane region" description="Helical" evidence="2">
    <location>
        <begin position="430"/>
        <end position="453"/>
    </location>
</feature>
<reference evidence="5" key="1">
    <citation type="submission" date="2016-11" db="EMBL/GenBank/DDBJ databases">
        <authorList>
            <person name="Varghese N."/>
            <person name="Submissions S."/>
        </authorList>
    </citation>
    <scope>NUCLEOTIDE SEQUENCE [LARGE SCALE GENOMIC DNA]</scope>
    <source>
        <strain evidence="5">DSM 8595</strain>
    </source>
</reference>
<dbReference type="OrthoDB" id="2183194at2"/>
<evidence type="ECO:0000259" key="3">
    <source>
        <dbReference type="Pfam" id="PF10145"/>
    </source>
</evidence>
<dbReference type="Pfam" id="PF10145">
    <property type="entry name" value="PhageMin_Tail"/>
    <property type="match status" value="1"/>
</dbReference>
<dbReference type="STRING" id="232089.SAMN05443544_0582"/>
<gene>
    <name evidence="4" type="ORF">SAMN05443544_0582</name>
</gene>
<dbReference type="Proteomes" id="UP000184699">
    <property type="component" value="Unassembled WGS sequence"/>
</dbReference>
<accession>A0A1N6DQD6</accession>
<organism evidence="4 5">
    <name type="scientific">Agromyces cerinus subsp. cerinus</name>
    <dbReference type="NCBI Taxonomy" id="232089"/>
    <lineage>
        <taxon>Bacteria</taxon>
        <taxon>Bacillati</taxon>
        <taxon>Actinomycetota</taxon>
        <taxon>Actinomycetes</taxon>
        <taxon>Micrococcales</taxon>
        <taxon>Microbacteriaceae</taxon>
        <taxon>Agromyces</taxon>
    </lineage>
</organism>
<keyword evidence="1" id="KW-1188">Viral release from host cell</keyword>
<dbReference type="EMBL" id="FSRJ01000001">
    <property type="protein sequence ID" value="SIN72873.1"/>
    <property type="molecule type" value="Genomic_DNA"/>
</dbReference>
<sequence>MVDRVTKVTLTAQAAQYINEMQKAAKATTETANAAQKLQQQEKTFNAIGKAAMAVGTVAAVGVGLAVSKFAEFDKAMSGVQAATHESTESMSALRDAALEAGASTVFTASESARAIEELAKAGVSTADILGGGLKGSLDLAAAGELEVGAAAEIAASALTQFNLAGSDVPHVADVLAAGAGKAQGSVEDMSAALNQAGGVAAGMGISLEETVGSLSLFASAGYVGSDAGTSFRQMLLRLSNPTDEAKQVMDELGISVYDASGQFVGMQSVAGQLQNQMSTMSAETRDAALATIFGADAIRTARVLYTSGAEGVASWTSKVDDSGYAAETAALRMDNLAGDVEKLGGAFDTALIKSGAAANDALRGLTQGVTAMVDGFASAPQGVQGAALAIGAVTAAVGLAGGAFLLAVPKIAAFRAALATMSPATQRAATVLGAVGKAAGFLATLGVAVSILDKLAVSGDRAAISLGKVTEALNDGDLDATFATMTGSVKDFSEALELVEGSGFDAQMERMGEALGGNIGITGVVTEARAGFTKMGESLAQMVNEGKGTQAAQIFAEIARKADEQGISLAKVEALMPAYTDAIAVASGAQEEASVSSAAMSEGIEGVESAADSAKDSVESLADTIRGFGDSQLSVNEANRAVEESLDSFTESVAANGQTLDVTTEAGRANSAALDGIAQSYIEAAAATVENTGKQSDAIPVIEAGRQAVVDAGIAAGLSQEAAEKYADSLGLIPADVQTQVTLQSQAAMDAALRFAQVLRDMPSSKTVYLYTEEQRVLSGAPRGQIGAAYKDGGMIPHLSGGSPTWWRDGVVQGPGGPRDDRVAAMLSPGEFVVNAAQTARYSRELHDMNAGTYGGAGGVDMSPVVRQLQRVDQTLREVRDRTGTPVPVGAVQAATGSTSVFNTRNGRI</sequence>
<name>A0A1N6DQD6_9MICO</name>
<proteinExistence type="predicted"/>
<evidence type="ECO:0000313" key="4">
    <source>
        <dbReference type="EMBL" id="SIN72873.1"/>
    </source>
</evidence>
<dbReference type="NCBIfam" id="TIGR01760">
    <property type="entry name" value="tape_meas_TP901"/>
    <property type="match status" value="1"/>
</dbReference>
<keyword evidence="2" id="KW-0812">Transmembrane</keyword>
<keyword evidence="2" id="KW-0472">Membrane</keyword>
<evidence type="ECO:0000256" key="1">
    <source>
        <dbReference type="ARBA" id="ARBA00022612"/>
    </source>
</evidence>
<feature type="transmembrane region" description="Helical" evidence="2">
    <location>
        <begin position="387"/>
        <end position="409"/>
    </location>
</feature>
<keyword evidence="2" id="KW-1133">Transmembrane helix</keyword>
<dbReference type="RefSeq" id="WP_074258823.1">
    <property type="nucleotide sequence ID" value="NZ_FSRJ01000001.1"/>
</dbReference>
<protein>
    <submittedName>
        <fullName evidence="4">Phage tail tape measure protein, TP901 family, core region</fullName>
    </submittedName>
</protein>
<dbReference type="InterPro" id="IPR010090">
    <property type="entry name" value="Phage_tape_meas"/>
</dbReference>
<keyword evidence="5" id="KW-1185">Reference proteome</keyword>
<dbReference type="AlphaFoldDB" id="A0A1N6DQD6"/>
<feature type="domain" description="Phage tail tape measure protein" evidence="3">
    <location>
        <begin position="95"/>
        <end position="295"/>
    </location>
</feature>